<dbReference type="InterPro" id="IPR043502">
    <property type="entry name" value="DNA/RNA_pol_sf"/>
</dbReference>
<reference evidence="1 2" key="1">
    <citation type="submission" date="2016-03" db="EMBL/GenBank/DDBJ databases">
        <title>EvidentialGene: Evidence-directed Construction of Genes on Genomes.</title>
        <authorList>
            <person name="Gilbert D.G."/>
            <person name="Choi J.-H."/>
            <person name="Mockaitis K."/>
            <person name="Colbourne J."/>
            <person name="Pfrender M."/>
        </authorList>
    </citation>
    <scope>NUCLEOTIDE SEQUENCE [LARGE SCALE GENOMIC DNA]</scope>
    <source>
        <strain evidence="1 2">Xinb3</strain>
        <tissue evidence="1">Complete organism</tissue>
    </source>
</reference>
<dbReference type="Gene3D" id="3.10.10.10">
    <property type="entry name" value="HIV Type 1 Reverse Transcriptase, subunit A, domain 1"/>
    <property type="match status" value="1"/>
</dbReference>
<dbReference type="AlphaFoldDB" id="A0A162BQW4"/>
<dbReference type="InterPro" id="IPR053134">
    <property type="entry name" value="RNA-dir_DNA_polymerase"/>
</dbReference>
<evidence type="ECO:0000313" key="2">
    <source>
        <dbReference type="Proteomes" id="UP000076858"/>
    </source>
</evidence>
<comment type="caution">
    <text evidence="1">The sequence shown here is derived from an EMBL/GenBank/DDBJ whole genome shotgun (WGS) entry which is preliminary data.</text>
</comment>
<dbReference type="EMBL" id="LRGB01025350">
    <property type="protein sequence ID" value="KZR96320.1"/>
    <property type="molecule type" value="Genomic_DNA"/>
</dbReference>
<accession>A0A162BQW4</accession>
<sequence length="220" mass="24337">MTLVRKVSIAPRSSQVVEATLKEQGDKLGTSSLFLFSQSMDLPEGIYIGNFVNATNESRKYQIVVENNSNMAHTLPRDSPLGEVEFSCQLIGKVSSGQDSASRETVSTEGCVPEADVDVEPQYKKPLDALLNEFTDLFATKGSSLGSTGLIKHFIDTEGKGPIRLRPYRTGQGQREELEKQIKEMLQANVIRHSTSPWAAPVILVVKKSGELRFCIDYRK</sequence>
<dbReference type="SUPFAM" id="SSF56672">
    <property type="entry name" value="DNA/RNA polymerases"/>
    <property type="match status" value="1"/>
</dbReference>
<proteinExistence type="predicted"/>
<evidence type="ECO:0008006" key="3">
    <source>
        <dbReference type="Google" id="ProtNLM"/>
    </source>
</evidence>
<dbReference type="PANTHER" id="PTHR24559">
    <property type="entry name" value="TRANSPOSON TY3-I GAG-POL POLYPROTEIN"/>
    <property type="match status" value="1"/>
</dbReference>
<gene>
    <name evidence="1" type="ORF">APZ42_009412</name>
</gene>
<dbReference type="STRING" id="35525.A0A162BQW4"/>
<name>A0A162BQW4_9CRUS</name>
<organism evidence="1 2">
    <name type="scientific">Daphnia magna</name>
    <dbReference type="NCBI Taxonomy" id="35525"/>
    <lineage>
        <taxon>Eukaryota</taxon>
        <taxon>Metazoa</taxon>
        <taxon>Ecdysozoa</taxon>
        <taxon>Arthropoda</taxon>
        <taxon>Crustacea</taxon>
        <taxon>Branchiopoda</taxon>
        <taxon>Diplostraca</taxon>
        <taxon>Cladocera</taxon>
        <taxon>Anomopoda</taxon>
        <taxon>Daphniidae</taxon>
        <taxon>Daphnia</taxon>
    </lineage>
</organism>
<dbReference type="Proteomes" id="UP000076858">
    <property type="component" value="Unassembled WGS sequence"/>
</dbReference>
<dbReference type="PANTHER" id="PTHR24559:SF444">
    <property type="entry name" value="REVERSE TRANSCRIPTASE DOMAIN-CONTAINING PROTEIN"/>
    <property type="match status" value="1"/>
</dbReference>
<keyword evidence="2" id="KW-1185">Reference proteome</keyword>
<dbReference type="GO" id="GO:0071897">
    <property type="term" value="P:DNA biosynthetic process"/>
    <property type="evidence" value="ECO:0007669"/>
    <property type="project" value="UniProtKB-ARBA"/>
</dbReference>
<protein>
    <recommendedName>
        <fullName evidence="3">Reverse transcriptase domain-containing protein</fullName>
    </recommendedName>
</protein>
<evidence type="ECO:0000313" key="1">
    <source>
        <dbReference type="EMBL" id="KZR96320.1"/>
    </source>
</evidence>